<evidence type="ECO:0000313" key="1">
    <source>
        <dbReference type="EMBL" id="KAJ8117290.1"/>
    </source>
</evidence>
<protein>
    <submittedName>
        <fullName evidence="1">Uncharacterized protein</fullName>
    </submittedName>
</protein>
<comment type="caution">
    <text evidence="1">The sequence shown here is derived from an EMBL/GenBank/DDBJ whole genome shotgun (WGS) entry which is preliminary data.</text>
</comment>
<gene>
    <name evidence="1" type="ORF">OPT61_g1478</name>
</gene>
<dbReference type="Proteomes" id="UP001153331">
    <property type="component" value="Unassembled WGS sequence"/>
</dbReference>
<sequence>MPSTNNCLKCSECVRVGRPCVNLSWESLDKTRVEYKKKVEDDKKLLAEVISRLLRNKKILAQAKDRAAKKAECLANELDAEGEDVRAEEISCPAADAQVAFSPAMWSTLGYLDEFARFGTGEAAAGSS</sequence>
<evidence type="ECO:0000313" key="2">
    <source>
        <dbReference type="Proteomes" id="UP001153331"/>
    </source>
</evidence>
<dbReference type="EMBL" id="JAPHNI010000058">
    <property type="protein sequence ID" value="KAJ8117290.1"/>
    <property type="molecule type" value="Genomic_DNA"/>
</dbReference>
<proteinExistence type="predicted"/>
<keyword evidence="2" id="KW-1185">Reference proteome</keyword>
<accession>A0ACC2IPZ8</accession>
<name>A0ACC2IPZ8_9PLEO</name>
<organism evidence="1 2">
    <name type="scientific">Boeremia exigua</name>
    <dbReference type="NCBI Taxonomy" id="749465"/>
    <lineage>
        <taxon>Eukaryota</taxon>
        <taxon>Fungi</taxon>
        <taxon>Dikarya</taxon>
        <taxon>Ascomycota</taxon>
        <taxon>Pezizomycotina</taxon>
        <taxon>Dothideomycetes</taxon>
        <taxon>Pleosporomycetidae</taxon>
        <taxon>Pleosporales</taxon>
        <taxon>Pleosporineae</taxon>
        <taxon>Didymellaceae</taxon>
        <taxon>Boeremia</taxon>
    </lineage>
</organism>
<reference evidence="1" key="1">
    <citation type="submission" date="2022-11" db="EMBL/GenBank/DDBJ databases">
        <title>Genome Sequence of Boeremia exigua.</title>
        <authorList>
            <person name="Buettner E."/>
        </authorList>
    </citation>
    <scope>NUCLEOTIDE SEQUENCE</scope>
    <source>
        <strain evidence="1">CU02</strain>
    </source>
</reference>